<dbReference type="GO" id="GO:0016740">
    <property type="term" value="F:transferase activity"/>
    <property type="evidence" value="ECO:0007669"/>
    <property type="project" value="UniProtKB-KW"/>
</dbReference>
<dbReference type="AlphaFoldDB" id="A0A6M3M707"/>
<keyword evidence="1" id="KW-0808">Transferase</keyword>
<protein>
    <submittedName>
        <fullName evidence="1">Putative glycosyltransferase</fullName>
    </submittedName>
</protein>
<reference evidence="1" key="1">
    <citation type="submission" date="2020-03" db="EMBL/GenBank/DDBJ databases">
        <title>The deep terrestrial virosphere.</title>
        <authorList>
            <person name="Holmfeldt K."/>
            <person name="Nilsson E."/>
            <person name="Simone D."/>
            <person name="Lopez-Fernandez M."/>
            <person name="Wu X."/>
            <person name="de Brujin I."/>
            <person name="Lundin D."/>
            <person name="Andersson A."/>
            <person name="Bertilsson S."/>
            <person name="Dopson M."/>
        </authorList>
    </citation>
    <scope>NUCLEOTIDE SEQUENCE</scope>
    <source>
        <strain evidence="1">MM171A00291</strain>
        <strain evidence="2">MM171B00223</strain>
    </source>
</reference>
<organism evidence="1">
    <name type="scientific">viral metagenome</name>
    <dbReference type="NCBI Taxonomy" id="1070528"/>
    <lineage>
        <taxon>unclassified sequences</taxon>
        <taxon>metagenomes</taxon>
        <taxon>organismal metagenomes</taxon>
    </lineage>
</organism>
<dbReference type="EMBL" id="MT143887">
    <property type="protein sequence ID" value="QJB04670.1"/>
    <property type="molecule type" value="Genomic_DNA"/>
</dbReference>
<name>A0A6M3M707_9ZZZZ</name>
<proteinExistence type="predicted"/>
<evidence type="ECO:0000313" key="1">
    <source>
        <dbReference type="EMBL" id="QJB00702.1"/>
    </source>
</evidence>
<gene>
    <name evidence="1" type="ORF">MM171A00291_0010</name>
    <name evidence="2" type="ORF">MM171B00223_0047</name>
</gene>
<evidence type="ECO:0000313" key="2">
    <source>
        <dbReference type="EMBL" id="QJB04670.1"/>
    </source>
</evidence>
<accession>A0A6M3M707</accession>
<dbReference type="EMBL" id="MT143699">
    <property type="protein sequence ID" value="QJB00702.1"/>
    <property type="molecule type" value="Genomic_DNA"/>
</dbReference>
<sequence length="176" mass="20641">MLNEIRYLVENKTVVLVGNSNTVFDNPAYKTIEQYDVIVRMNHGHRPGERTDIWLCAMCNPTPQKDFYQKFGAVINIRLNNDGRLCKELQGKVYEWARYETWRDNYKNVNGAMPSTGLNAIQFFLLETNPKKLYIIGYDHFETKSWYNQKPDEWHNGNAEKSIVSILEKEGKICRL</sequence>